<feature type="compositionally biased region" description="Pro residues" evidence="8">
    <location>
        <begin position="22"/>
        <end position="31"/>
    </location>
</feature>
<sequence>MNKLRLYLPALLLLSLVACKPPTPPDQPPSQPAAASEPAAPASSAELEAVRAAVVANMPELLPEHVRATPMPGLYEIQIGMNFGYVTADGRYLIAGDMTDLQTRKELTEDRRRQARIALVEKLDQSGYIEFAPEAQPAKYTVTVFTDVDCGYCRMLHRQIAEYNARGIAVRYLFFPRTGADTPSFYKAEEVWCSADRKAALTQAKSGADLKGDKSCDNPVMAQLQAAAELGLRGTPSILLPNGELVPGYRPPDDLLAVLQKAAGETPAS</sequence>
<dbReference type="SUPFAM" id="SSF52833">
    <property type="entry name" value="Thioredoxin-like"/>
    <property type="match status" value="1"/>
</dbReference>
<dbReference type="GO" id="GO:0042597">
    <property type="term" value="C:periplasmic space"/>
    <property type="evidence" value="ECO:0007669"/>
    <property type="project" value="UniProtKB-SubCell"/>
</dbReference>
<dbReference type="AlphaFoldDB" id="A0A1M5RB23"/>
<dbReference type="Gene3D" id="3.40.30.10">
    <property type="entry name" value="Glutaredoxin"/>
    <property type="match status" value="1"/>
</dbReference>
<accession>A0A1M5RB23</accession>
<evidence type="ECO:0000259" key="10">
    <source>
        <dbReference type="Pfam" id="PF13098"/>
    </source>
</evidence>
<dbReference type="InterPro" id="IPR012336">
    <property type="entry name" value="Thioredoxin-like_fold"/>
</dbReference>
<dbReference type="Pfam" id="PF13098">
    <property type="entry name" value="Thioredoxin_2"/>
    <property type="match status" value="1"/>
</dbReference>
<name>A0A1M5RB23_9GAMM</name>
<feature type="chain" id="PRO_5011820815" description="Thiol:disulfide interchange protein" evidence="7">
    <location>
        <begin position="21"/>
        <end position="269"/>
    </location>
</feature>
<dbReference type="RefSeq" id="WP_175550215.1">
    <property type="nucleotide sequence ID" value="NZ_FQWZ01000007.1"/>
</dbReference>
<keyword evidence="3 7" id="KW-0732">Signal</keyword>
<keyword evidence="6 7" id="KW-0676">Redox-active center</keyword>
<evidence type="ECO:0000256" key="7">
    <source>
        <dbReference type="RuleBase" id="RU364038"/>
    </source>
</evidence>
<dbReference type="PANTHER" id="PTHR35272:SF3">
    <property type="entry name" value="THIOL:DISULFIDE INTERCHANGE PROTEIN DSBC"/>
    <property type="match status" value="1"/>
</dbReference>
<keyword evidence="5" id="KW-1015">Disulfide bond</keyword>
<dbReference type="PANTHER" id="PTHR35272">
    <property type="entry name" value="THIOL:DISULFIDE INTERCHANGE PROTEIN DSBC-RELATED"/>
    <property type="match status" value="1"/>
</dbReference>
<evidence type="ECO:0000313" key="11">
    <source>
        <dbReference type="EMBL" id="SHH23378.1"/>
    </source>
</evidence>
<evidence type="ECO:0000256" key="2">
    <source>
        <dbReference type="ARBA" id="ARBA00009813"/>
    </source>
</evidence>
<evidence type="ECO:0000256" key="4">
    <source>
        <dbReference type="ARBA" id="ARBA00022764"/>
    </source>
</evidence>
<keyword evidence="12" id="KW-1185">Reference proteome</keyword>
<protein>
    <recommendedName>
        <fullName evidence="7">Thiol:disulfide interchange protein</fullName>
    </recommendedName>
</protein>
<dbReference type="InterPro" id="IPR051470">
    <property type="entry name" value="Thiol:disulfide_interchange"/>
</dbReference>
<comment type="similarity">
    <text evidence="2 7">Belongs to the thioredoxin family. DsbC subfamily.</text>
</comment>
<evidence type="ECO:0000256" key="3">
    <source>
        <dbReference type="ARBA" id="ARBA00022729"/>
    </source>
</evidence>
<evidence type="ECO:0000256" key="6">
    <source>
        <dbReference type="ARBA" id="ARBA00023284"/>
    </source>
</evidence>
<dbReference type="InterPro" id="IPR033954">
    <property type="entry name" value="DiS-bond_Isoase_DsbC/G"/>
</dbReference>
<feature type="domain" description="Thioredoxin-like fold" evidence="10">
    <location>
        <begin position="138"/>
        <end position="259"/>
    </location>
</feature>
<gene>
    <name evidence="11" type="ORF">SAMN04488068_2996</name>
</gene>
<proteinExistence type="inferred from homology"/>
<dbReference type="Gene3D" id="3.10.450.70">
    <property type="entry name" value="Disulphide bond isomerase, DsbC/G, N-terminal"/>
    <property type="match status" value="1"/>
</dbReference>
<feature type="signal peptide" evidence="7">
    <location>
        <begin position="1"/>
        <end position="20"/>
    </location>
</feature>
<dbReference type="Proteomes" id="UP000199758">
    <property type="component" value="Unassembled WGS sequence"/>
</dbReference>
<dbReference type="Pfam" id="PF10411">
    <property type="entry name" value="DsbC_N"/>
    <property type="match status" value="1"/>
</dbReference>
<evidence type="ECO:0000313" key="12">
    <source>
        <dbReference type="Proteomes" id="UP000199758"/>
    </source>
</evidence>
<dbReference type="CDD" id="cd03020">
    <property type="entry name" value="DsbA_DsbC_DsbG"/>
    <property type="match status" value="1"/>
</dbReference>
<keyword evidence="4 7" id="KW-0574">Periplasm</keyword>
<dbReference type="InterPro" id="IPR036249">
    <property type="entry name" value="Thioredoxin-like_sf"/>
</dbReference>
<feature type="region of interest" description="Disordered" evidence="8">
    <location>
        <begin position="22"/>
        <end position="42"/>
    </location>
</feature>
<evidence type="ECO:0000256" key="5">
    <source>
        <dbReference type="ARBA" id="ARBA00023157"/>
    </source>
</evidence>
<evidence type="ECO:0000256" key="8">
    <source>
        <dbReference type="SAM" id="MobiDB-lite"/>
    </source>
</evidence>
<dbReference type="PROSITE" id="PS51257">
    <property type="entry name" value="PROKAR_LIPOPROTEIN"/>
    <property type="match status" value="1"/>
</dbReference>
<dbReference type="InterPro" id="IPR009094">
    <property type="entry name" value="DiS-bond_isomerase_DsbC/G_N_sf"/>
</dbReference>
<dbReference type="STRING" id="490188.SAMN04488068_2996"/>
<feature type="domain" description="Disulphide bond isomerase DsbC/G N-terminal" evidence="9">
    <location>
        <begin position="42"/>
        <end position="109"/>
    </location>
</feature>
<comment type="subcellular location">
    <subcellularLocation>
        <location evidence="1 7">Periplasm</location>
    </subcellularLocation>
</comment>
<dbReference type="InterPro" id="IPR018950">
    <property type="entry name" value="DiS-bond_isomerase_DsbC/G_N"/>
</dbReference>
<dbReference type="EMBL" id="FQWZ01000007">
    <property type="protein sequence ID" value="SHH23378.1"/>
    <property type="molecule type" value="Genomic_DNA"/>
</dbReference>
<feature type="compositionally biased region" description="Low complexity" evidence="8">
    <location>
        <begin position="32"/>
        <end position="42"/>
    </location>
</feature>
<reference evidence="11 12" key="1">
    <citation type="submission" date="2016-11" db="EMBL/GenBank/DDBJ databases">
        <authorList>
            <person name="Jaros S."/>
            <person name="Januszkiewicz K."/>
            <person name="Wedrychowicz H."/>
        </authorList>
    </citation>
    <scope>NUCLEOTIDE SEQUENCE [LARGE SCALE GENOMIC DNA]</scope>
    <source>
        <strain evidence="11 12">CGMCC 1.7049</strain>
    </source>
</reference>
<evidence type="ECO:0000259" key="9">
    <source>
        <dbReference type="Pfam" id="PF10411"/>
    </source>
</evidence>
<evidence type="ECO:0000256" key="1">
    <source>
        <dbReference type="ARBA" id="ARBA00004418"/>
    </source>
</evidence>
<comment type="function">
    <text evidence="7">Required for disulfide bond formation in some periplasmic proteins. Acts by transferring its disulfide bond to other proteins and is reduced in the process.</text>
</comment>
<organism evidence="11 12">
    <name type="scientific">Hydrocarboniphaga daqingensis</name>
    <dbReference type="NCBI Taxonomy" id="490188"/>
    <lineage>
        <taxon>Bacteria</taxon>
        <taxon>Pseudomonadati</taxon>
        <taxon>Pseudomonadota</taxon>
        <taxon>Gammaproteobacteria</taxon>
        <taxon>Nevskiales</taxon>
        <taxon>Nevskiaceae</taxon>
        <taxon>Hydrocarboniphaga</taxon>
    </lineage>
</organism>
<dbReference type="SUPFAM" id="SSF54423">
    <property type="entry name" value="DsbC/DsbG N-terminal domain-like"/>
    <property type="match status" value="1"/>
</dbReference>